<dbReference type="PaxDb" id="572546-Arcpr_1575"/>
<evidence type="ECO:0000313" key="2">
    <source>
        <dbReference type="EMBL" id="ADB58621.1"/>
    </source>
</evidence>
<dbReference type="EC" id="1.12.98.1" evidence="2"/>
<dbReference type="GO" id="GO:0050454">
    <property type="term" value="F:coenzyme F420 hydrogenase activity"/>
    <property type="evidence" value="ECO:0007669"/>
    <property type="project" value="UniProtKB-EC"/>
</dbReference>
<dbReference type="PANTHER" id="PTHR31332">
    <property type="entry name" value="7-HYDROXYMETHYL CHLOROPHYLL A REDUCTASE, CHLOROPLASTIC"/>
    <property type="match status" value="1"/>
</dbReference>
<proteinExistence type="predicted"/>
<dbReference type="PROSITE" id="PS00198">
    <property type="entry name" value="4FE4S_FER_1"/>
    <property type="match status" value="1"/>
</dbReference>
<dbReference type="InterPro" id="IPR045220">
    <property type="entry name" value="FRHB/FDHB/HCAR-like"/>
</dbReference>
<protein>
    <submittedName>
        <fullName evidence="2">Coenzyme F420 hydrogenase</fullName>
        <ecNumber evidence="2">1.12.98.1</ecNumber>
    </submittedName>
</protein>
<keyword evidence="2" id="KW-0560">Oxidoreductase</keyword>
<dbReference type="InterPro" id="IPR017896">
    <property type="entry name" value="4Fe4S_Fe-S-bd"/>
</dbReference>
<dbReference type="AlphaFoldDB" id="D2RES7"/>
<dbReference type="SUPFAM" id="SSF54862">
    <property type="entry name" value="4Fe-4S ferredoxins"/>
    <property type="match status" value="2"/>
</dbReference>
<evidence type="ECO:0000313" key="3">
    <source>
        <dbReference type="Proteomes" id="UP000001901"/>
    </source>
</evidence>
<feature type="domain" description="4Fe-4S ferredoxin-type" evidence="1">
    <location>
        <begin position="90"/>
        <end position="118"/>
    </location>
</feature>
<dbReference type="InterPro" id="IPR017900">
    <property type="entry name" value="4Fe4S_Fe_S_CS"/>
</dbReference>
<dbReference type="Gene3D" id="3.30.70.20">
    <property type="match status" value="3"/>
</dbReference>
<dbReference type="PANTHER" id="PTHR31332:SF0">
    <property type="entry name" value="7-HYDROXYMETHYL CHLOROPHYLL A REDUCTASE, CHLOROPLASTIC"/>
    <property type="match status" value="1"/>
</dbReference>
<dbReference type="InterPro" id="IPR007525">
    <property type="entry name" value="FrhB_FdhB_C"/>
</dbReference>
<dbReference type="PROSITE" id="PS51379">
    <property type="entry name" value="4FE4S_FER_2"/>
    <property type="match status" value="3"/>
</dbReference>
<dbReference type="eggNOG" id="arCOG02650">
    <property type="taxonomic scope" value="Archaea"/>
</dbReference>
<dbReference type="HOGENOM" id="CLU_037958_0_1_2"/>
<gene>
    <name evidence="2" type="ordered locus">Arcpr_1575</name>
</gene>
<dbReference type="STRING" id="572546.Arcpr_1575"/>
<dbReference type="Gene3D" id="3.10.450.750">
    <property type="match status" value="1"/>
</dbReference>
<reference evidence="2 3" key="1">
    <citation type="journal article" date="2010" name="Stand. Genomic Sci.">
        <title>Complete genome sequence of Archaeoglobus profundus type strain (AV18).</title>
        <authorList>
            <person name="von Jan M."/>
            <person name="Lapidus A."/>
            <person name="Del Rio T.G."/>
            <person name="Copeland A."/>
            <person name="Tice H."/>
            <person name="Cheng J.F."/>
            <person name="Lucas S."/>
            <person name="Chen F."/>
            <person name="Nolan M."/>
            <person name="Goodwin L."/>
            <person name="Han C."/>
            <person name="Pitluck S."/>
            <person name="Liolios K."/>
            <person name="Ivanova N."/>
            <person name="Mavromatis K."/>
            <person name="Ovchinnikova G."/>
            <person name="Chertkov O."/>
            <person name="Pati A."/>
            <person name="Chen A."/>
            <person name="Palaniappan K."/>
            <person name="Land M."/>
            <person name="Hauser L."/>
            <person name="Chang Y.J."/>
            <person name="Jeffries C.D."/>
            <person name="Saunders E."/>
            <person name="Brettin T."/>
            <person name="Detter J.C."/>
            <person name="Chain P."/>
            <person name="Eichinger K."/>
            <person name="Huber H."/>
            <person name="Spring S."/>
            <person name="Rohde M."/>
            <person name="Goker M."/>
            <person name="Wirth R."/>
            <person name="Woyke T."/>
            <person name="Bristow J."/>
            <person name="Eisen J.A."/>
            <person name="Markowitz V."/>
            <person name="Hugenholtz P."/>
            <person name="Kyrpides N.C."/>
            <person name="Klenk H.P."/>
        </authorList>
    </citation>
    <scope>NUCLEOTIDE SEQUENCE [LARGE SCALE GENOMIC DNA]</scope>
    <source>
        <strain evidence="3">DSM 5631 / JCM 9629 / NBRC 100127 / Av18</strain>
    </source>
</reference>
<dbReference type="Pfam" id="PF13484">
    <property type="entry name" value="Fer4_16"/>
    <property type="match status" value="1"/>
</dbReference>
<dbReference type="Pfam" id="PF00037">
    <property type="entry name" value="Fer4"/>
    <property type="match status" value="1"/>
</dbReference>
<dbReference type="Pfam" id="PF04422">
    <property type="entry name" value="FrhB_FdhB_N"/>
    <property type="match status" value="1"/>
</dbReference>
<dbReference type="EMBL" id="CP001857">
    <property type="protein sequence ID" value="ADB58621.1"/>
    <property type="molecule type" value="Genomic_DNA"/>
</dbReference>
<accession>D2RES7</accession>
<sequence>MAHHVNSDNCVGCRMCVDACPSGALSSKFNGSILTIILNSELCTGCGSCVDICPFNALELVPREEVKEFKIEIDILRPEKIEKKKYYMIARKVVDVSYCTGCGACTVCPPNGIIWKDGVVDFPDWVKICRDCAICIKVCQRYNSVFKSGVGEVIEVKGARSKRFKGQDGAMVSEFIACALEMGIIDTALMVSRDERWKPIIVHVKHPDQLKSERITGTKYSLAPVLPELNKVIKRAGRLAIVGTPCIITGLRLLQKEIPLYNKVKLAVSLFCMENFRYSSLMEFLREKNIDATKVKKFDIKKGKFIVEMVDGVFDCPIKELEEHVSNGCNYCLDFAGVDSDVSIGSVGSPDGYSTVLIRSETAKNIYDYMISKGYIEECEANLKAVEKLCRFKAKKALRKEEEGV</sequence>
<evidence type="ECO:0000259" key="1">
    <source>
        <dbReference type="PROSITE" id="PS51379"/>
    </source>
</evidence>
<name>D2RES7_ARCPA</name>
<dbReference type="eggNOG" id="arCOG01543">
    <property type="taxonomic scope" value="Archaea"/>
</dbReference>
<dbReference type="GO" id="GO:0052592">
    <property type="term" value="F:oxidoreductase activity, acting on CH or CH2 groups, with an iron-sulfur protein as acceptor"/>
    <property type="evidence" value="ECO:0007669"/>
    <property type="project" value="TreeGrafter"/>
</dbReference>
<feature type="domain" description="4Fe-4S ferredoxin-type" evidence="1">
    <location>
        <begin position="1"/>
        <end position="30"/>
    </location>
</feature>
<dbReference type="KEGG" id="apo:Arcpr_1575"/>
<dbReference type="Proteomes" id="UP000001901">
    <property type="component" value="Chromosome"/>
</dbReference>
<organism evidence="2 3">
    <name type="scientific">Archaeoglobus profundus (strain DSM 5631 / JCM 9629 / NBRC 100127 / Av18)</name>
    <dbReference type="NCBI Taxonomy" id="572546"/>
    <lineage>
        <taxon>Archaea</taxon>
        <taxon>Methanobacteriati</taxon>
        <taxon>Methanobacteriota</taxon>
        <taxon>Archaeoglobi</taxon>
        <taxon>Archaeoglobales</taxon>
        <taxon>Archaeoglobaceae</taxon>
        <taxon>Archaeoglobus</taxon>
    </lineage>
</organism>
<feature type="domain" description="4Fe-4S ferredoxin-type" evidence="1">
    <location>
        <begin position="34"/>
        <end position="63"/>
    </location>
</feature>
<dbReference type="Pfam" id="PF04432">
    <property type="entry name" value="FrhB_FdhB_C"/>
    <property type="match status" value="1"/>
</dbReference>
<keyword evidence="3" id="KW-1185">Reference proteome</keyword>
<dbReference type="InterPro" id="IPR007516">
    <property type="entry name" value="Co_F420_Hydgase/DH_bsu_N"/>
</dbReference>